<gene>
    <name evidence="1" type="ORF">B4109_0965</name>
</gene>
<evidence type="ECO:0000313" key="2">
    <source>
        <dbReference type="Proteomes" id="UP000075424"/>
    </source>
</evidence>
<organism evidence="1 2">
    <name type="scientific">Geobacillus stearothermophilus</name>
    <name type="common">Bacillus stearothermophilus</name>
    <dbReference type="NCBI Taxonomy" id="1422"/>
    <lineage>
        <taxon>Bacteria</taxon>
        <taxon>Bacillati</taxon>
        <taxon>Bacillota</taxon>
        <taxon>Bacilli</taxon>
        <taxon>Bacillales</taxon>
        <taxon>Anoxybacillaceae</taxon>
        <taxon>Geobacillus</taxon>
    </lineage>
</organism>
<accession>A0A150M814</accession>
<reference evidence="1 2" key="1">
    <citation type="submission" date="2016-01" db="EMBL/GenBank/DDBJ databases">
        <title>Draft Genome Sequences of Seven Thermophilic Sporeformers Isolated from Foods.</title>
        <authorList>
            <person name="Berendsen E.M."/>
            <person name="Wells-Bennik M.H."/>
            <person name="Krawcyk A.O."/>
            <person name="De Jong A."/>
            <person name="Holsappel S."/>
            <person name="Eijlander R.T."/>
            <person name="Kuipers O.P."/>
        </authorList>
    </citation>
    <scope>NUCLEOTIDE SEQUENCE [LARGE SCALE GENOMIC DNA]</scope>
    <source>
        <strain evidence="1 2">B4109</strain>
    </source>
</reference>
<evidence type="ECO:0000313" key="1">
    <source>
        <dbReference type="EMBL" id="KYD20259.1"/>
    </source>
</evidence>
<dbReference type="PATRIC" id="fig|1422.18.peg.2114"/>
<dbReference type="Proteomes" id="UP000075424">
    <property type="component" value="Unassembled WGS sequence"/>
</dbReference>
<dbReference type="RefSeq" id="WP_061567714.1">
    <property type="nucleotide sequence ID" value="NZ_JARTLJ010000152.1"/>
</dbReference>
<name>A0A150M814_GEOSE</name>
<comment type="caution">
    <text evidence="1">The sequence shown here is derived from an EMBL/GenBank/DDBJ whole genome shotgun (WGS) entry which is preliminary data.</text>
</comment>
<dbReference type="AlphaFoldDB" id="A0A150M814"/>
<sequence>MDFVRVIKNSNDLEKIIDLPQSLKNRKVEVIILPYADKEDLEQPKKRNLRGALSKYKNETLQARESDAWSKAVCLVQNKNTEFCNEKCRA</sequence>
<protein>
    <submittedName>
        <fullName evidence="1">Uncharacterized protein</fullName>
    </submittedName>
</protein>
<dbReference type="EMBL" id="LQYV01000152">
    <property type="protein sequence ID" value="KYD20259.1"/>
    <property type="molecule type" value="Genomic_DNA"/>
</dbReference>
<proteinExistence type="predicted"/>